<dbReference type="AlphaFoldDB" id="A0A8K0UKF2"/>
<reference evidence="2" key="1">
    <citation type="journal article" date="2021" name="New Phytol.">
        <title>Evolutionary innovations through gain and loss of genes in the ectomycorrhizal Boletales.</title>
        <authorList>
            <person name="Wu G."/>
            <person name="Miyauchi S."/>
            <person name="Morin E."/>
            <person name="Kuo A."/>
            <person name="Drula E."/>
            <person name="Varga T."/>
            <person name="Kohler A."/>
            <person name="Feng B."/>
            <person name="Cao Y."/>
            <person name="Lipzen A."/>
            <person name="Daum C."/>
            <person name="Hundley H."/>
            <person name="Pangilinan J."/>
            <person name="Johnson J."/>
            <person name="Barry K."/>
            <person name="LaButti K."/>
            <person name="Ng V."/>
            <person name="Ahrendt S."/>
            <person name="Min B."/>
            <person name="Choi I.G."/>
            <person name="Park H."/>
            <person name="Plett J.M."/>
            <person name="Magnuson J."/>
            <person name="Spatafora J.W."/>
            <person name="Nagy L.G."/>
            <person name="Henrissat B."/>
            <person name="Grigoriev I.V."/>
            <person name="Yang Z.L."/>
            <person name="Xu J."/>
            <person name="Martin F.M."/>
        </authorList>
    </citation>
    <scope>NUCLEOTIDE SEQUENCE</scope>
    <source>
        <strain evidence="2">KKN 215</strain>
    </source>
</reference>
<dbReference type="OrthoDB" id="10662849at2759"/>
<name>A0A8K0UKF2_9AGAR</name>
<protein>
    <submittedName>
        <fullName evidence="2">Uncharacterized protein</fullName>
    </submittedName>
</protein>
<dbReference type="Proteomes" id="UP000813824">
    <property type="component" value="Unassembled WGS sequence"/>
</dbReference>
<evidence type="ECO:0000313" key="2">
    <source>
        <dbReference type="EMBL" id="KAH8094530.1"/>
    </source>
</evidence>
<sequence>MDYSSVFSSGLRAISSRHRRGSSTIETASPILSPTSRTPRRSLSLLPSGSHMWSAFGKRRHGSQGEDIAIPQSSDLSQGVWEPELPAQAQPVLSVCPVIFAEPGIYCPCDHIAYTPSPADTNHLLPPNVSGQQLKGTRVSMGDSFLSITPSPGDNKAFAFPAPRIPVPSPPQLHSRRHTLAPCMNIQPTRWNSDSLPAIPPSPIYETRHSAAGAHGDHESEAVDWRSAVDHLLEHDDH</sequence>
<comment type="caution">
    <text evidence="2">The sequence shown here is derived from an EMBL/GenBank/DDBJ whole genome shotgun (WGS) entry which is preliminary data.</text>
</comment>
<keyword evidence="3" id="KW-1185">Reference proteome</keyword>
<evidence type="ECO:0000313" key="3">
    <source>
        <dbReference type="Proteomes" id="UP000813824"/>
    </source>
</evidence>
<organism evidence="2 3">
    <name type="scientific">Cristinia sonorae</name>
    <dbReference type="NCBI Taxonomy" id="1940300"/>
    <lineage>
        <taxon>Eukaryota</taxon>
        <taxon>Fungi</taxon>
        <taxon>Dikarya</taxon>
        <taxon>Basidiomycota</taxon>
        <taxon>Agaricomycotina</taxon>
        <taxon>Agaricomycetes</taxon>
        <taxon>Agaricomycetidae</taxon>
        <taxon>Agaricales</taxon>
        <taxon>Pleurotineae</taxon>
        <taxon>Stephanosporaceae</taxon>
        <taxon>Cristinia</taxon>
    </lineage>
</organism>
<proteinExistence type="predicted"/>
<evidence type="ECO:0000256" key="1">
    <source>
        <dbReference type="SAM" id="MobiDB-lite"/>
    </source>
</evidence>
<gene>
    <name evidence="2" type="ORF">BXZ70DRAFT_362591</name>
</gene>
<dbReference type="EMBL" id="JAEVFJ010000026">
    <property type="protein sequence ID" value="KAH8094530.1"/>
    <property type="molecule type" value="Genomic_DNA"/>
</dbReference>
<feature type="compositionally biased region" description="Low complexity" evidence="1">
    <location>
        <begin position="29"/>
        <end position="41"/>
    </location>
</feature>
<feature type="region of interest" description="Disordered" evidence="1">
    <location>
        <begin position="18"/>
        <end position="41"/>
    </location>
</feature>
<accession>A0A8K0UKF2</accession>